<dbReference type="Gene3D" id="2.60.120.650">
    <property type="entry name" value="Cupin"/>
    <property type="match status" value="1"/>
</dbReference>
<evidence type="ECO:0000313" key="2">
    <source>
        <dbReference type="EMBL" id="KAL3756307.1"/>
    </source>
</evidence>
<dbReference type="InterPro" id="IPR003347">
    <property type="entry name" value="JmjC_dom"/>
</dbReference>
<evidence type="ECO:0000313" key="3">
    <source>
        <dbReference type="Proteomes" id="UP001530293"/>
    </source>
</evidence>
<evidence type="ECO:0000259" key="1">
    <source>
        <dbReference type="PROSITE" id="PS51184"/>
    </source>
</evidence>
<dbReference type="AlphaFoldDB" id="A0ABD3M290"/>
<organism evidence="2 3">
    <name type="scientific">Discostella pseudostelligera</name>
    <dbReference type="NCBI Taxonomy" id="259834"/>
    <lineage>
        <taxon>Eukaryota</taxon>
        <taxon>Sar</taxon>
        <taxon>Stramenopiles</taxon>
        <taxon>Ochrophyta</taxon>
        <taxon>Bacillariophyta</taxon>
        <taxon>Coscinodiscophyceae</taxon>
        <taxon>Thalassiosirophycidae</taxon>
        <taxon>Stephanodiscales</taxon>
        <taxon>Stephanodiscaceae</taxon>
        <taxon>Discostella</taxon>
    </lineage>
</organism>
<comment type="caution">
    <text evidence="2">The sequence shown here is derived from an EMBL/GenBank/DDBJ whole genome shotgun (WGS) entry which is preliminary data.</text>
</comment>
<dbReference type="PANTHER" id="PTHR12461:SF105">
    <property type="entry name" value="HYPOXIA-INDUCIBLE FACTOR 1-ALPHA INHIBITOR"/>
    <property type="match status" value="1"/>
</dbReference>
<dbReference type="InterPro" id="IPR041667">
    <property type="entry name" value="Cupin_8"/>
</dbReference>
<proteinExistence type="predicted"/>
<name>A0ABD3M290_9STRA</name>
<dbReference type="SMART" id="SM00558">
    <property type="entry name" value="JmjC"/>
    <property type="match status" value="1"/>
</dbReference>
<dbReference type="EMBL" id="JALLBG020000312">
    <property type="protein sequence ID" value="KAL3756307.1"/>
    <property type="molecule type" value="Genomic_DNA"/>
</dbReference>
<keyword evidence="3" id="KW-1185">Reference proteome</keyword>
<dbReference type="PROSITE" id="PS51184">
    <property type="entry name" value="JMJC"/>
    <property type="match status" value="1"/>
</dbReference>
<protein>
    <recommendedName>
        <fullName evidence="1">JmjC domain-containing protein</fullName>
    </recommendedName>
</protein>
<gene>
    <name evidence="2" type="ORF">ACHAWU_007258</name>
</gene>
<accession>A0ABD3M290</accession>
<feature type="domain" description="JmjC" evidence="1">
    <location>
        <begin position="204"/>
        <end position="343"/>
    </location>
</feature>
<dbReference type="Proteomes" id="UP001530293">
    <property type="component" value="Unassembled WGS sequence"/>
</dbReference>
<reference evidence="2 3" key="1">
    <citation type="submission" date="2024-10" db="EMBL/GenBank/DDBJ databases">
        <title>Updated reference genomes for cyclostephanoid diatoms.</title>
        <authorList>
            <person name="Roberts W.R."/>
            <person name="Alverson A.J."/>
        </authorList>
    </citation>
    <scope>NUCLEOTIDE SEQUENCE [LARGE SCALE GENOMIC DNA]</scope>
    <source>
        <strain evidence="2 3">AJA232-27</strain>
    </source>
</reference>
<dbReference type="SUPFAM" id="SSF51197">
    <property type="entry name" value="Clavaminate synthase-like"/>
    <property type="match status" value="1"/>
</dbReference>
<sequence length="343" mass="39154">MSSSQPLSKFARSCFGKFTPVASQSSFSSVASAPRHSKLVTSPKFPIPRYGGKSKPTPTNIISSVPPPNQQIDSLHQHQNYIANTLRPFFESRTPLLLQNLLGACDAIYFWRSLEYWRVAVGEDTPVDVEIGKGYNRGGNRATMMFGEYLNYLVLSIELEQQEYEQYNYQDGMETIDSQQIGDHEVAYLAQNELFHQVRHDITIPKLCENGEYNVGEGRLYQTMLWMGPRHTVSPLHYDPLDNILMQVVGWKRVLLFPPDSQTEGSRAIKPSWHYAGENGNQYNTSAVDVENPNHDLFPHFESTAPIPYECILGPGDGLFIPKRWWHHVRSLEFSVSANVWWR</sequence>
<dbReference type="Pfam" id="PF13621">
    <property type="entry name" value="Cupin_8"/>
    <property type="match status" value="1"/>
</dbReference>
<dbReference type="PANTHER" id="PTHR12461">
    <property type="entry name" value="HYPOXIA-INDUCIBLE FACTOR 1 ALPHA INHIBITOR-RELATED"/>
    <property type="match status" value="1"/>
</dbReference>